<dbReference type="InterPro" id="IPR011055">
    <property type="entry name" value="Dup_hybrid_motif"/>
</dbReference>
<dbReference type="RefSeq" id="WP_184093232.1">
    <property type="nucleotide sequence ID" value="NZ_AP023367.1"/>
</dbReference>
<keyword evidence="3" id="KW-1185">Reference proteome</keyword>
<dbReference type="Proteomes" id="UP000515561">
    <property type="component" value="Chromosome"/>
</dbReference>
<evidence type="ECO:0000313" key="2">
    <source>
        <dbReference type="EMBL" id="BCJ96378.1"/>
    </source>
</evidence>
<dbReference type="AlphaFoldDB" id="A0A6S6RBX5"/>
<evidence type="ECO:0000313" key="3">
    <source>
        <dbReference type="Proteomes" id="UP000515561"/>
    </source>
</evidence>
<dbReference type="Pfam" id="PF01551">
    <property type="entry name" value="Peptidase_M23"/>
    <property type="match status" value="1"/>
</dbReference>
<proteinExistence type="predicted"/>
<dbReference type="SUPFAM" id="SSF51261">
    <property type="entry name" value="Duplicated hybrid motif"/>
    <property type="match status" value="1"/>
</dbReference>
<organism evidence="2 3">
    <name type="scientific">Anaerocolumna cellulosilytica</name>
    <dbReference type="NCBI Taxonomy" id="433286"/>
    <lineage>
        <taxon>Bacteria</taxon>
        <taxon>Bacillati</taxon>
        <taxon>Bacillota</taxon>
        <taxon>Clostridia</taxon>
        <taxon>Lachnospirales</taxon>
        <taxon>Lachnospiraceae</taxon>
        <taxon>Anaerocolumna</taxon>
    </lineage>
</organism>
<dbReference type="InterPro" id="IPR016047">
    <property type="entry name" value="M23ase_b-sheet_dom"/>
</dbReference>
<evidence type="ECO:0000259" key="1">
    <source>
        <dbReference type="Pfam" id="PF01551"/>
    </source>
</evidence>
<dbReference type="CDD" id="cd12797">
    <property type="entry name" value="M23_peptidase"/>
    <property type="match status" value="1"/>
</dbReference>
<dbReference type="Gene3D" id="2.70.70.10">
    <property type="entry name" value="Glucose Permease (Domain IIA)"/>
    <property type="match status" value="1"/>
</dbReference>
<accession>A0A6S6RBX5</accession>
<name>A0A6S6RBX5_9FIRM</name>
<reference evidence="2 3" key="1">
    <citation type="journal article" date="2016" name="Int. J. Syst. Evol. Microbiol.">
        <title>Descriptions of Anaerotaenia torta gen. nov., sp. nov. and Anaerocolumna cellulosilytica gen. nov., sp. nov. isolated from a methanogenic reactor of cattle waste.</title>
        <authorList>
            <person name="Uek A."/>
            <person name="Ohtaki Y."/>
            <person name="Kaku N."/>
            <person name="Ueki K."/>
        </authorList>
    </citation>
    <scope>NUCLEOTIDE SEQUENCE [LARGE SCALE GENOMIC DNA]</scope>
    <source>
        <strain evidence="2 3">SN021</strain>
    </source>
</reference>
<dbReference type="EMBL" id="AP023367">
    <property type="protein sequence ID" value="BCJ96378.1"/>
    <property type="molecule type" value="Genomic_DNA"/>
</dbReference>
<feature type="domain" description="M23ase beta-sheet core" evidence="1">
    <location>
        <begin position="14"/>
        <end position="76"/>
    </location>
</feature>
<protein>
    <recommendedName>
        <fullName evidence="1">M23ase beta-sheet core domain-containing protein</fullName>
    </recommendedName>
</protein>
<dbReference type="KEGG" id="acel:acsn021_39470"/>
<sequence length="113" mass="12545">MKDDISPNTEAFKSVEGNHVYIKIKETGTYLLLNQFKKGSITVKTGDYVMKGETIGYVGNSSSSSEPHLHIHHQRQNPTKMLIPVFAEGLPLYFEGIQGENMPVKGTVVKLLP</sequence>
<gene>
    <name evidence="2" type="ORF">acsn021_39470</name>
</gene>